<dbReference type="GeneID" id="54555894"/>
<dbReference type="Proteomes" id="UP000800097">
    <property type="component" value="Unassembled WGS sequence"/>
</dbReference>
<evidence type="ECO:0000313" key="3">
    <source>
        <dbReference type="Proteomes" id="UP000800097"/>
    </source>
</evidence>
<proteinExistence type="predicted"/>
<organism evidence="2 3">
    <name type="scientific">Westerdykella ornata</name>
    <dbReference type="NCBI Taxonomy" id="318751"/>
    <lineage>
        <taxon>Eukaryota</taxon>
        <taxon>Fungi</taxon>
        <taxon>Dikarya</taxon>
        <taxon>Ascomycota</taxon>
        <taxon>Pezizomycotina</taxon>
        <taxon>Dothideomycetes</taxon>
        <taxon>Pleosporomycetidae</taxon>
        <taxon>Pleosporales</taxon>
        <taxon>Sporormiaceae</taxon>
        <taxon>Westerdykella</taxon>
    </lineage>
</organism>
<evidence type="ECO:0000256" key="1">
    <source>
        <dbReference type="SAM" id="Phobius"/>
    </source>
</evidence>
<dbReference type="RefSeq" id="XP_033653558.1">
    <property type="nucleotide sequence ID" value="XM_033802719.1"/>
</dbReference>
<evidence type="ECO:0000313" key="2">
    <source>
        <dbReference type="EMBL" id="KAF2276019.1"/>
    </source>
</evidence>
<feature type="transmembrane region" description="Helical" evidence="1">
    <location>
        <begin position="48"/>
        <end position="74"/>
    </location>
</feature>
<protein>
    <submittedName>
        <fullName evidence="2">Uncharacterized protein</fullName>
    </submittedName>
</protein>
<dbReference type="AlphaFoldDB" id="A0A6A6JM72"/>
<dbReference type="OrthoDB" id="3792657at2759"/>
<keyword evidence="3" id="KW-1185">Reference proteome</keyword>
<reference evidence="2" key="1">
    <citation type="journal article" date="2020" name="Stud. Mycol.">
        <title>101 Dothideomycetes genomes: a test case for predicting lifestyles and emergence of pathogens.</title>
        <authorList>
            <person name="Haridas S."/>
            <person name="Albert R."/>
            <person name="Binder M."/>
            <person name="Bloem J."/>
            <person name="Labutti K."/>
            <person name="Salamov A."/>
            <person name="Andreopoulos B."/>
            <person name="Baker S."/>
            <person name="Barry K."/>
            <person name="Bills G."/>
            <person name="Bluhm B."/>
            <person name="Cannon C."/>
            <person name="Castanera R."/>
            <person name="Culley D."/>
            <person name="Daum C."/>
            <person name="Ezra D."/>
            <person name="Gonzalez J."/>
            <person name="Henrissat B."/>
            <person name="Kuo A."/>
            <person name="Liang C."/>
            <person name="Lipzen A."/>
            <person name="Lutzoni F."/>
            <person name="Magnuson J."/>
            <person name="Mondo S."/>
            <person name="Nolan M."/>
            <person name="Ohm R."/>
            <person name="Pangilinan J."/>
            <person name="Park H.-J."/>
            <person name="Ramirez L."/>
            <person name="Alfaro M."/>
            <person name="Sun H."/>
            <person name="Tritt A."/>
            <person name="Yoshinaga Y."/>
            <person name="Zwiers L.-H."/>
            <person name="Turgeon B."/>
            <person name="Goodwin S."/>
            <person name="Spatafora J."/>
            <person name="Crous P."/>
            <person name="Grigoriev I."/>
        </authorList>
    </citation>
    <scope>NUCLEOTIDE SEQUENCE</scope>
    <source>
        <strain evidence="2">CBS 379.55</strain>
    </source>
</reference>
<sequence length="197" mass="22083">MEDIGIPDSISIYAVRYCIEKALRRGRNATKCFTRNSSGFGVAFELRIALALLYAVGITSSILSLAVLLHALIIRCQDDKHRYWSGIWTWIALGAVLFGSVTVTVVIYAVHMALAENLPRSILSVEIGEKFRSYMVGMRLLSAALVLMRSEKMRNSWSLNRGYWIAPPTLSCYSRVEVCSDTPFLIVICAEEEVLRI</sequence>
<keyword evidence="1" id="KW-1133">Transmembrane helix</keyword>
<name>A0A6A6JM72_WESOR</name>
<keyword evidence="1" id="KW-0812">Transmembrane</keyword>
<accession>A0A6A6JM72</accession>
<dbReference type="EMBL" id="ML986495">
    <property type="protein sequence ID" value="KAF2276019.1"/>
    <property type="molecule type" value="Genomic_DNA"/>
</dbReference>
<keyword evidence="1" id="KW-0472">Membrane</keyword>
<feature type="transmembrane region" description="Helical" evidence="1">
    <location>
        <begin position="86"/>
        <end position="111"/>
    </location>
</feature>
<gene>
    <name evidence="2" type="ORF">EI97DRAFT_501743</name>
</gene>